<evidence type="ECO:0000313" key="6">
    <source>
        <dbReference type="EMBL" id="WNK21197.1"/>
    </source>
</evidence>
<dbReference type="PANTHER" id="PTHR43424">
    <property type="entry name" value="LOCUS PUTATIVE PROTEIN 1-RELATED"/>
    <property type="match status" value="1"/>
</dbReference>
<dbReference type="InterPro" id="IPR052556">
    <property type="entry name" value="PolySynth_Transporter"/>
</dbReference>
<dbReference type="Proteomes" id="UP001301869">
    <property type="component" value="Chromosome"/>
</dbReference>
<keyword evidence="2 5" id="KW-0812">Transmembrane</keyword>
<evidence type="ECO:0000256" key="2">
    <source>
        <dbReference type="ARBA" id="ARBA00022692"/>
    </source>
</evidence>
<keyword evidence="4 5" id="KW-0472">Membrane</keyword>
<dbReference type="InterPro" id="IPR002797">
    <property type="entry name" value="Polysacc_synth"/>
</dbReference>
<feature type="transmembrane region" description="Helical" evidence="5">
    <location>
        <begin position="316"/>
        <end position="337"/>
    </location>
</feature>
<comment type="subcellular location">
    <subcellularLocation>
        <location evidence="1">Membrane</location>
        <topology evidence="1">Multi-pass membrane protein</topology>
    </subcellularLocation>
</comment>
<feature type="transmembrane region" description="Helical" evidence="5">
    <location>
        <begin position="146"/>
        <end position="165"/>
    </location>
</feature>
<feature type="transmembrane region" description="Helical" evidence="5">
    <location>
        <begin position="57"/>
        <end position="75"/>
    </location>
</feature>
<evidence type="ECO:0000313" key="7">
    <source>
        <dbReference type="Proteomes" id="UP001301869"/>
    </source>
</evidence>
<name>A0ABY9Z237_9GAMM</name>
<dbReference type="Pfam" id="PF01943">
    <property type="entry name" value="Polysacc_synt"/>
    <property type="match status" value="1"/>
</dbReference>
<feature type="transmembrane region" description="Helical" evidence="5">
    <location>
        <begin position="13"/>
        <end position="36"/>
    </location>
</feature>
<organism evidence="6 7">
    <name type="scientific">Halomonas piscis</name>
    <dbReference type="NCBI Taxonomy" id="3031727"/>
    <lineage>
        <taxon>Bacteria</taxon>
        <taxon>Pseudomonadati</taxon>
        <taxon>Pseudomonadota</taxon>
        <taxon>Gammaproteobacteria</taxon>
        <taxon>Oceanospirillales</taxon>
        <taxon>Halomonadaceae</taxon>
        <taxon>Halomonas</taxon>
    </lineage>
</organism>
<dbReference type="PANTHER" id="PTHR43424:SF1">
    <property type="entry name" value="LOCUS PUTATIVE PROTEIN 1-RELATED"/>
    <property type="match status" value="1"/>
</dbReference>
<keyword evidence="3 5" id="KW-1133">Transmembrane helix</keyword>
<feature type="transmembrane region" description="Helical" evidence="5">
    <location>
        <begin position="277"/>
        <end position="296"/>
    </location>
</feature>
<feature type="transmembrane region" description="Helical" evidence="5">
    <location>
        <begin position="372"/>
        <end position="391"/>
    </location>
</feature>
<dbReference type="EMBL" id="CP119391">
    <property type="protein sequence ID" value="WNK21197.1"/>
    <property type="molecule type" value="Genomic_DNA"/>
</dbReference>
<feature type="transmembrane region" description="Helical" evidence="5">
    <location>
        <begin position="204"/>
        <end position="226"/>
    </location>
</feature>
<evidence type="ECO:0000256" key="5">
    <source>
        <dbReference type="SAM" id="Phobius"/>
    </source>
</evidence>
<dbReference type="RefSeq" id="WP_311885173.1">
    <property type="nucleotide sequence ID" value="NZ_CP119391.1"/>
</dbReference>
<accession>A0ABY9Z237</accession>
<reference evidence="6 7" key="1">
    <citation type="submission" date="2023-03" db="EMBL/GenBank/DDBJ databases">
        <title>Halomonas sp. nov., isolated from Korean tranditional fermented seafood 'Jeotgal'.</title>
        <authorList>
            <person name="Kim B."/>
            <person name="Shin N.-R."/>
        </authorList>
    </citation>
    <scope>NUCLEOTIDE SEQUENCE [LARGE SCALE GENOMIC DNA]</scope>
    <source>
        <strain evidence="6 7">SG2L-4</strain>
    </source>
</reference>
<sequence length="409" mass="45156">MQVVLARQLGPELFGVFGAGLAILMLLTPLASFGTGPYWLKVFGQEGWQGMRWISPSLRLVTTGTLLSFTGFVAWVQWGPNNLPGKAMLFLMAFHLVSQVAVELVSSKLQLEERFKALSLWQLSHHGLRLCLVLLLLPFIDAEHAWLVGLAYAVTGILLLSVAAGQLNDMRRGRFALQGHREEDAADVTELIAIREVARKAWPFGMAALAYLVYFQSDVALVKHLIGEETAGYYNVSFTIMAAVYLTPSVIFERFLLPKIHRWAHQDRAKMRSVYRMGNHAMFWAGCTVALLIWLLSDWGVVLVFGEGYQASIAYLKVFCFSVPAMFVSFCAGALLASGNTAKMKVYAMMIVAVFNVVSNLIFIPLYGALAAAWTTVASQFLLALLFMLLVRTFIFPSTAPGLPLASGE</sequence>
<evidence type="ECO:0000256" key="1">
    <source>
        <dbReference type="ARBA" id="ARBA00004141"/>
    </source>
</evidence>
<feature type="transmembrane region" description="Helical" evidence="5">
    <location>
        <begin position="346"/>
        <end position="366"/>
    </location>
</feature>
<protein>
    <submittedName>
        <fullName evidence="6">Oligosaccharide flippase family protein</fullName>
    </submittedName>
</protein>
<evidence type="ECO:0000256" key="4">
    <source>
        <dbReference type="ARBA" id="ARBA00023136"/>
    </source>
</evidence>
<proteinExistence type="predicted"/>
<evidence type="ECO:0000256" key="3">
    <source>
        <dbReference type="ARBA" id="ARBA00022989"/>
    </source>
</evidence>
<keyword evidence="7" id="KW-1185">Reference proteome</keyword>
<gene>
    <name evidence="6" type="ORF">P1P91_05855</name>
</gene>
<feature type="transmembrane region" description="Helical" evidence="5">
    <location>
        <begin position="232"/>
        <end position="256"/>
    </location>
</feature>